<organism evidence="5 6">
    <name type="scientific">Filimonas lacunae</name>
    <dbReference type="NCBI Taxonomy" id="477680"/>
    <lineage>
        <taxon>Bacteria</taxon>
        <taxon>Pseudomonadati</taxon>
        <taxon>Bacteroidota</taxon>
        <taxon>Chitinophagia</taxon>
        <taxon>Chitinophagales</taxon>
        <taxon>Chitinophagaceae</taxon>
        <taxon>Filimonas</taxon>
    </lineage>
</organism>
<name>A0A173MJT9_9BACT</name>
<dbReference type="RefSeq" id="WP_084206207.1">
    <property type="nucleotide sequence ID" value="NZ_AP017422.1"/>
</dbReference>
<reference evidence="6" key="1">
    <citation type="submission" date="2017-01" db="EMBL/GenBank/DDBJ databases">
        <authorList>
            <person name="Varghese N."/>
            <person name="Submissions S."/>
        </authorList>
    </citation>
    <scope>NUCLEOTIDE SEQUENCE [LARGE SCALE GENOMIC DNA]</scope>
    <source>
        <strain evidence="6">DSM 21054</strain>
    </source>
</reference>
<feature type="transmembrane region" description="Helical" evidence="4">
    <location>
        <begin position="391"/>
        <end position="411"/>
    </location>
</feature>
<dbReference type="OrthoDB" id="9766299at2"/>
<feature type="transmembrane region" description="Helical" evidence="4">
    <location>
        <begin position="357"/>
        <end position="379"/>
    </location>
</feature>
<feature type="transmembrane region" description="Helical" evidence="4">
    <location>
        <begin position="17"/>
        <end position="39"/>
    </location>
</feature>
<dbReference type="PANTHER" id="PTHR43630">
    <property type="entry name" value="POLY-BETA-1,6-N-ACETYL-D-GLUCOSAMINE SYNTHASE"/>
    <property type="match status" value="1"/>
</dbReference>
<evidence type="ECO:0000256" key="2">
    <source>
        <dbReference type="ARBA" id="ARBA00022676"/>
    </source>
</evidence>
<keyword evidence="4" id="KW-0812">Transmembrane</keyword>
<dbReference type="GO" id="GO:0016757">
    <property type="term" value="F:glycosyltransferase activity"/>
    <property type="evidence" value="ECO:0007669"/>
    <property type="project" value="UniProtKB-KW"/>
</dbReference>
<keyword evidence="3 5" id="KW-0808">Transferase</keyword>
<protein>
    <submittedName>
        <fullName evidence="5">Glycosyltransferase, catalytic subunit of cellulose synthase and poly-beta-1,6-N-acetylglucosamine synthase</fullName>
    </submittedName>
</protein>
<dbReference type="CDD" id="cd06423">
    <property type="entry name" value="CESA_like"/>
    <property type="match status" value="1"/>
</dbReference>
<dbReference type="STRING" id="477680.SAMN05421788_103247"/>
<dbReference type="PANTHER" id="PTHR43630:SF1">
    <property type="entry name" value="POLY-BETA-1,6-N-ACETYL-D-GLUCOSAMINE SYNTHASE"/>
    <property type="match status" value="1"/>
</dbReference>
<dbReference type="InterPro" id="IPR029044">
    <property type="entry name" value="Nucleotide-diphossugar_trans"/>
</dbReference>
<evidence type="ECO:0000313" key="6">
    <source>
        <dbReference type="Proteomes" id="UP000186917"/>
    </source>
</evidence>
<dbReference type="AlphaFoldDB" id="A0A173MJT9"/>
<keyword evidence="6" id="KW-1185">Reference proteome</keyword>
<evidence type="ECO:0000256" key="4">
    <source>
        <dbReference type="SAM" id="Phobius"/>
    </source>
</evidence>
<evidence type="ECO:0000256" key="1">
    <source>
        <dbReference type="ARBA" id="ARBA00006739"/>
    </source>
</evidence>
<keyword evidence="4" id="KW-1133">Transmembrane helix</keyword>
<proteinExistence type="inferred from homology"/>
<feature type="transmembrane region" description="Helical" evidence="4">
    <location>
        <begin position="423"/>
        <end position="441"/>
    </location>
</feature>
<dbReference type="KEGG" id="fln:FLA_3933"/>
<dbReference type="Pfam" id="PF13641">
    <property type="entry name" value="Glyco_tranf_2_3"/>
    <property type="match status" value="1"/>
</dbReference>
<evidence type="ECO:0000256" key="3">
    <source>
        <dbReference type="ARBA" id="ARBA00022679"/>
    </source>
</evidence>
<keyword evidence="4" id="KW-0472">Membrane</keyword>
<dbReference type="Proteomes" id="UP000186917">
    <property type="component" value="Unassembled WGS sequence"/>
</dbReference>
<dbReference type="EMBL" id="FTOR01000003">
    <property type="protein sequence ID" value="SIT06262.1"/>
    <property type="molecule type" value="Genomic_DNA"/>
</dbReference>
<evidence type="ECO:0000313" key="5">
    <source>
        <dbReference type="EMBL" id="SIT06262.1"/>
    </source>
</evidence>
<accession>A0A173MJT9</accession>
<comment type="similarity">
    <text evidence="1">Belongs to the glycosyltransferase 2 family.</text>
</comment>
<dbReference type="PROSITE" id="PS51257">
    <property type="entry name" value="PROKAR_LIPOPROTEIN"/>
    <property type="match status" value="1"/>
</dbReference>
<dbReference type="SUPFAM" id="SSF53448">
    <property type="entry name" value="Nucleotide-diphospho-sugar transferases"/>
    <property type="match status" value="1"/>
</dbReference>
<dbReference type="Gene3D" id="3.90.550.10">
    <property type="entry name" value="Spore Coat Polysaccharide Biosynthesis Protein SpsA, Chain A"/>
    <property type="match status" value="1"/>
</dbReference>
<gene>
    <name evidence="5" type="ORF">SAMN05421788_103247</name>
</gene>
<sequence length="482" mass="55215">MLHKILDYITLFYESVIFFYCMVIFSCYSMLAILSFVSIRRHLWRNSLRNSATLVESPLMPGISVIAPAYNEEATIACNARSLLSLNYSRFEVIIVNDGSTDNTLQLLIDQFSLVEVSFAYHAQLPSMPVKGFYKSVNAAYARLLVLDKENGKCKADAVNAGINVASYTHFLNTDVDCILHDDTLLKLAQPFVDEDKRVIATGATLRMANSCRVNQGQMVEMRAPTEVLPRFQEIEYTRSYLLGKMGWSLMNAVNNVSGGLGLFDKEIAIKAGGYDSHSFAEDMDIVVRMSKYMHEHKLPFAIRYIPETLCWTEGPATLKVFGRQRTRWGRGILQIFTTHRGVLFNPRFGKMGLFTFPYVFFFEMLAPVIEFSGIVYFLYHVFFSTVNWEFAAILLVFVYIFSVFITNVALLWDQLTFRHYRGWRSIIGLCITAFAEPFIYHPLSLFFTLKGYLSHITGRKHTWGNMQRRGFQQQAPVTFSH</sequence>
<keyword evidence="2" id="KW-0328">Glycosyltransferase</keyword>